<reference evidence="4 5" key="1">
    <citation type="submission" date="2023-02" db="EMBL/GenBank/DDBJ databases">
        <title>LHISI_Scaffold_Assembly.</title>
        <authorList>
            <person name="Stuart O.P."/>
            <person name="Cleave R."/>
            <person name="Magrath M.J.L."/>
            <person name="Mikheyev A.S."/>
        </authorList>
    </citation>
    <scope>NUCLEOTIDE SEQUENCE [LARGE SCALE GENOMIC DNA]</scope>
    <source>
        <strain evidence="4">Daus_M_001</strain>
        <tissue evidence="4">Leg muscle</tissue>
    </source>
</reference>
<gene>
    <name evidence="4" type="ORF">PR048_021228</name>
</gene>
<evidence type="ECO:0000313" key="5">
    <source>
        <dbReference type="Proteomes" id="UP001159363"/>
    </source>
</evidence>
<evidence type="ECO:0000313" key="4">
    <source>
        <dbReference type="EMBL" id="KAJ8876781.1"/>
    </source>
</evidence>
<keyword evidence="5" id="KW-1185">Reference proteome</keyword>
<comment type="cofactor">
    <cofactor evidence="1">
        <name>a divalent metal cation</name>
        <dbReference type="ChEBI" id="CHEBI:60240"/>
    </cofactor>
</comment>
<proteinExistence type="predicted"/>
<dbReference type="Pfam" id="PF13359">
    <property type="entry name" value="DDE_Tnp_4"/>
    <property type="match status" value="1"/>
</dbReference>
<accession>A0ABQ9GXL6</accession>
<sequence>MQRPYSGKNLSREKKTYNYRLSRARRYIECSFGILTKKWRISYRALNFNVNDTATLVKAYCAIHNGVDFDCNLSIIGLEEGDTNTTSEHAICINNQGKVCAFPLASLLPYVSLLVSQIVGPDFTSIMNLSESNNAVVYAQRGRHRLTVVVTISCHQKWLMCKILRDSVVASGGGDTPPLATVARVQAFSHLQCSLMGYYHPATESPVCRGLRDPLT</sequence>
<keyword evidence="2" id="KW-0479">Metal-binding</keyword>
<organism evidence="4 5">
    <name type="scientific">Dryococelus australis</name>
    <dbReference type="NCBI Taxonomy" id="614101"/>
    <lineage>
        <taxon>Eukaryota</taxon>
        <taxon>Metazoa</taxon>
        <taxon>Ecdysozoa</taxon>
        <taxon>Arthropoda</taxon>
        <taxon>Hexapoda</taxon>
        <taxon>Insecta</taxon>
        <taxon>Pterygota</taxon>
        <taxon>Neoptera</taxon>
        <taxon>Polyneoptera</taxon>
        <taxon>Phasmatodea</taxon>
        <taxon>Verophasmatodea</taxon>
        <taxon>Anareolatae</taxon>
        <taxon>Phasmatidae</taxon>
        <taxon>Eurycanthinae</taxon>
        <taxon>Dryococelus</taxon>
    </lineage>
</organism>
<evidence type="ECO:0000256" key="2">
    <source>
        <dbReference type="ARBA" id="ARBA00022723"/>
    </source>
</evidence>
<dbReference type="InterPro" id="IPR027806">
    <property type="entry name" value="HARBI1_dom"/>
</dbReference>
<comment type="caution">
    <text evidence="4">The sequence shown here is derived from an EMBL/GenBank/DDBJ whole genome shotgun (WGS) entry which is preliminary data.</text>
</comment>
<dbReference type="Proteomes" id="UP001159363">
    <property type="component" value="Chromosome 7"/>
</dbReference>
<feature type="domain" description="DDE Tnp4" evidence="3">
    <location>
        <begin position="4"/>
        <end position="65"/>
    </location>
</feature>
<protein>
    <recommendedName>
        <fullName evidence="3">DDE Tnp4 domain-containing protein</fullName>
    </recommendedName>
</protein>
<evidence type="ECO:0000256" key="1">
    <source>
        <dbReference type="ARBA" id="ARBA00001968"/>
    </source>
</evidence>
<name>A0ABQ9GXL6_9NEOP</name>
<evidence type="ECO:0000259" key="3">
    <source>
        <dbReference type="Pfam" id="PF13359"/>
    </source>
</evidence>
<dbReference type="EMBL" id="JARBHB010000008">
    <property type="protein sequence ID" value="KAJ8876781.1"/>
    <property type="molecule type" value="Genomic_DNA"/>
</dbReference>